<dbReference type="SUPFAM" id="SSF54897">
    <property type="entry name" value="Protease propeptides/inhibitors"/>
    <property type="match status" value="1"/>
</dbReference>
<evidence type="ECO:0000256" key="9">
    <source>
        <dbReference type="SAM" id="SignalP"/>
    </source>
</evidence>
<evidence type="ECO:0000256" key="1">
    <source>
        <dbReference type="ARBA" id="ARBA00001913"/>
    </source>
</evidence>
<dbReference type="Pfam" id="PF00082">
    <property type="entry name" value="Peptidase_S8"/>
    <property type="match status" value="1"/>
</dbReference>
<dbReference type="PANTHER" id="PTHR14218:SF15">
    <property type="entry name" value="TRIPEPTIDYL-PEPTIDASE 1"/>
    <property type="match status" value="1"/>
</dbReference>
<evidence type="ECO:0000256" key="7">
    <source>
        <dbReference type="ARBA" id="ARBA00023145"/>
    </source>
</evidence>
<dbReference type="Pfam" id="PF09286">
    <property type="entry name" value="Pro-kuma_activ"/>
    <property type="match status" value="1"/>
</dbReference>
<accession>A0ABP5E570</accession>
<feature type="signal peptide" evidence="9">
    <location>
        <begin position="1"/>
        <end position="19"/>
    </location>
</feature>
<gene>
    <name evidence="11" type="ORF">GCM10009754_83380</name>
</gene>
<evidence type="ECO:0000256" key="5">
    <source>
        <dbReference type="ARBA" id="ARBA00022825"/>
    </source>
</evidence>
<evidence type="ECO:0000256" key="8">
    <source>
        <dbReference type="SAM" id="MobiDB-lite"/>
    </source>
</evidence>
<dbReference type="Proteomes" id="UP001501116">
    <property type="component" value="Unassembled WGS sequence"/>
</dbReference>
<proteinExistence type="predicted"/>
<dbReference type="InterPro" id="IPR000209">
    <property type="entry name" value="Peptidase_S8/S53_dom"/>
</dbReference>
<sequence>MFVVGLAAPALLASATTAAAISAAGISTAASAERAAVAGAHPAWATASADRGALDPAATLDGIRVFLAGKDPAGLESYARAVSDPRSPSFRHFLNPRQIADRFGPTPAQTEQVTEWLASAGLTVTGTDPHFVAARGTVSAAQRAFGTELHDFADHEGKHRAPVGAVTAPASLAKAVLGVTGLDDPAKQRVEPKVKADPDPYGPPATIYRGLPCSDYWGQKAATDRPKVDGKTVAWTPCGYGPQELRAAYGVDKTGLTGKGVTVGVLDPYGSPTIEADLAAYNTKHNFQQFRPGQLKQYVETGGATTCYGGPPGGLYIEEALDIEAVHAMAPDADVAYIGAKDCESTSLIDAVNRAVDGHLADLINNSWGIGSEPPSDAVRQGFEQAFQRAAVSGIGIYYSSGDCGYEDPETPCGKGDESTRKQTNYPPESPWVTAVGGTTMGLDQHGRKVAEVGWGNVRSNLTEDGTGWTPAPKDAYPSGYTGGSGGGTSIVFRQPAYQAGVVPDKQALERPDGSTSAYRMRTVPDISADGDSSTGMLVGYTGRDKDGVARYHETKLGGTSLSSPLIVGIQALAQQAQGSAIGFANPQIYARYGTAAYQDVTDTPVSVARNDLTNPNDPDSAPLKRLYTAGFSGGPLAAFPGYDRLTGVGTPGAGYVATYRR</sequence>
<keyword evidence="2" id="KW-0645">Protease</keyword>
<evidence type="ECO:0000259" key="10">
    <source>
        <dbReference type="PROSITE" id="PS51695"/>
    </source>
</evidence>
<evidence type="ECO:0000256" key="4">
    <source>
        <dbReference type="ARBA" id="ARBA00022801"/>
    </source>
</evidence>
<feature type="domain" description="Peptidase S53" evidence="10">
    <location>
        <begin position="239"/>
        <end position="662"/>
    </location>
</feature>
<dbReference type="CDD" id="cd04056">
    <property type="entry name" value="Peptidases_S53"/>
    <property type="match status" value="1"/>
</dbReference>
<reference evidence="12" key="1">
    <citation type="journal article" date="2019" name="Int. J. Syst. Evol. Microbiol.">
        <title>The Global Catalogue of Microorganisms (GCM) 10K type strain sequencing project: providing services to taxonomists for standard genome sequencing and annotation.</title>
        <authorList>
            <consortium name="The Broad Institute Genomics Platform"/>
            <consortium name="The Broad Institute Genome Sequencing Center for Infectious Disease"/>
            <person name="Wu L."/>
            <person name="Ma J."/>
        </authorList>
    </citation>
    <scope>NUCLEOTIDE SEQUENCE [LARGE SCALE GENOMIC DNA]</scope>
    <source>
        <strain evidence="12">JCM 14545</strain>
    </source>
</reference>
<evidence type="ECO:0000256" key="6">
    <source>
        <dbReference type="ARBA" id="ARBA00022837"/>
    </source>
</evidence>
<dbReference type="Gene3D" id="3.40.50.200">
    <property type="entry name" value="Peptidase S8/S53 domain"/>
    <property type="match status" value="1"/>
</dbReference>
<protein>
    <submittedName>
        <fullName evidence="11">S53 family peptidase</fullName>
    </submittedName>
</protein>
<feature type="chain" id="PRO_5047087444" evidence="9">
    <location>
        <begin position="20"/>
        <end position="662"/>
    </location>
</feature>
<evidence type="ECO:0000313" key="11">
    <source>
        <dbReference type="EMBL" id="GAA1991888.1"/>
    </source>
</evidence>
<keyword evidence="5" id="KW-0720">Serine protease</keyword>
<feature type="region of interest" description="Disordered" evidence="8">
    <location>
        <begin position="409"/>
        <end position="429"/>
    </location>
</feature>
<comment type="caution">
    <text evidence="11">The sequence shown here is derived from an EMBL/GenBank/DDBJ whole genome shotgun (WGS) entry which is preliminary data.</text>
</comment>
<dbReference type="PANTHER" id="PTHR14218">
    <property type="entry name" value="PROTEASE S8 TRIPEPTIDYL PEPTIDASE I CLN2"/>
    <property type="match status" value="1"/>
</dbReference>
<keyword evidence="4" id="KW-0378">Hydrolase</keyword>
<dbReference type="CDD" id="cd11377">
    <property type="entry name" value="Pro-peptidase_S53"/>
    <property type="match status" value="1"/>
</dbReference>
<organism evidence="11 12">
    <name type="scientific">Amycolatopsis minnesotensis</name>
    <dbReference type="NCBI Taxonomy" id="337894"/>
    <lineage>
        <taxon>Bacteria</taxon>
        <taxon>Bacillati</taxon>
        <taxon>Actinomycetota</taxon>
        <taxon>Actinomycetes</taxon>
        <taxon>Pseudonocardiales</taxon>
        <taxon>Pseudonocardiaceae</taxon>
        <taxon>Amycolatopsis</taxon>
    </lineage>
</organism>
<dbReference type="EMBL" id="BAAANN010000062">
    <property type="protein sequence ID" value="GAA1991888.1"/>
    <property type="molecule type" value="Genomic_DNA"/>
</dbReference>
<dbReference type="SMART" id="SM00944">
    <property type="entry name" value="Pro-kuma_activ"/>
    <property type="match status" value="1"/>
</dbReference>
<evidence type="ECO:0000256" key="3">
    <source>
        <dbReference type="ARBA" id="ARBA00022723"/>
    </source>
</evidence>
<dbReference type="InterPro" id="IPR036852">
    <property type="entry name" value="Peptidase_S8/S53_dom_sf"/>
</dbReference>
<keyword evidence="7" id="KW-0865">Zymogen</keyword>
<keyword evidence="6" id="KW-0106">Calcium</keyword>
<dbReference type="InterPro" id="IPR050819">
    <property type="entry name" value="Tripeptidyl-peptidase_I"/>
</dbReference>
<keyword evidence="9" id="KW-0732">Signal</keyword>
<evidence type="ECO:0000313" key="12">
    <source>
        <dbReference type="Proteomes" id="UP001501116"/>
    </source>
</evidence>
<dbReference type="InterPro" id="IPR030400">
    <property type="entry name" value="Sedolisin_dom"/>
</dbReference>
<name>A0ABP5E570_9PSEU</name>
<keyword evidence="12" id="KW-1185">Reference proteome</keyword>
<dbReference type="PROSITE" id="PS00138">
    <property type="entry name" value="SUBTILASE_SER"/>
    <property type="match status" value="1"/>
</dbReference>
<dbReference type="InterPro" id="IPR015366">
    <property type="entry name" value="S53_propep"/>
</dbReference>
<evidence type="ECO:0000256" key="2">
    <source>
        <dbReference type="ARBA" id="ARBA00022670"/>
    </source>
</evidence>
<keyword evidence="3" id="KW-0479">Metal-binding</keyword>
<comment type="cofactor">
    <cofactor evidence="1">
        <name>Ca(2+)</name>
        <dbReference type="ChEBI" id="CHEBI:29108"/>
    </cofactor>
</comment>
<dbReference type="InterPro" id="IPR023828">
    <property type="entry name" value="Peptidase_S8_Ser-AS"/>
</dbReference>
<dbReference type="SUPFAM" id="SSF52743">
    <property type="entry name" value="Subtilisin-like"/>
    <property type="match status" value="1"/>
</dbReference>
<dbReference type="PROSITE" id="PS51695">
    <property type="entry name" value="SEDOLISIN"/>
    <property type="match status" value="1"/>
</dbReference>